<dbReference type="PANTHER" id="PTHR33388">
    <property type="entry name" value="OS01G0212500 PROTEIN"/>
    <property type="match status" value="1"/>
</dbReference>
<accession>A0A1D1Z3F3</accession>
<evidence type="ECO:0000256" key="4">
    <source>
        <dbReference type="SAM" id="MobiDB-lite"/>
    </source>
</evidence>
<dbReference type="AlphaFoldDB" id="A0A1D1Z3F3"/>
<keyword evidence="2" id="KW-0805">Transcription regulation</keyword>
<proteinExistence type="predicted"/>
<feature type="compositionally biased region" description="Pro residues" evidence="4">
    <location>
        <begin position="1"/>
        <end position="20"/>
    </location>
</feature>
<evidence type="ECO:0000256" key="1">
    <source>
        <dbReference type="ARBA" id="ARBA00022491"/>
    </source>
</evidence>
<feature type="region of interest" description="Disordered" evidence="4">
    <location>
        <begin position="1"/>
        <end position="21"/>
    </location>
</feature>
<sequence length="399" mass="42907">PPHPPPFSPRPPPPPLPLPPAMETTYLLWSATAASQARRDVTGGGGVYLPHGRGTLVVPAAAGTGVEPAREQLPPQPAAPEPRASKKKKPPAGPKKPPQRGLGVEKLERLRLQERWRKMTEIEPPAADHQVPTPAVAGAFYSHHHRHQQLPLHCPVGGYRQAPHSPFGLYSSNNAQLSFPAYDPQHEAGAAAGRMSQLARCPAPPATAGYGRAWGETCFWQRHRAMGSWGLPGNSGGFSAVRSAAFPDHGEVDRYRIATADANSFQVGGKPSELPSSQSLQCSEECDICIRKRMLEEKLWTGGSIGGSGNGKEPLYHLRTPDWKGYTSTEEMVDTRGGTMEVKEYEFFPCSSSSTNHGGGRSNRDDVSTFGGGRTVVGDEPSSPACSSEHLDLSLKLSR</sequence>
<organism evidence="5">
    <name type="scientific">Anthurium amnicola</name>
    <dbReference type="NCBI Taxonomy" id="1678845"/>
    <lineage>
        <taxon>Eukaryota</taxon>
        <taxon>Viridiplantae</taxon>
        <taxon>Streptophyta</taxon>
        <taxon>Embryophyta</taxon>
        <taxon>Tracheophyta</taxon>
        <taxon>Spermatophyta</taxon>
        <taxon>Magnoliopsida</taxon>
        <taxon>Liliopsida</taxon>
        <taxon>Araceae</taxon>
        <taxon>Pothoideae</taxon>
        <taxon>Potheae</taxon>
        <taxon>Anthurium</taxon>
    </lineage>
</organism>
<feature type="non-terminal residue" evidence="5">
    <location>
        <position position="1"/>
    </location>
</feature>
<name>A0A1D1Z3F3_9ARAE</name>
<dbReference type="PANTHER" id="PTHR33388:SF2">
    <property type="entry name" value="PROTEIN SPOROCYTELESS"/>
    <property type="match status" value="1"/>
</dbReference>
<reference evidence="5" key="1">
    <citation type="submission" date="2015-07" db="EMBL/GenBank/DDBJ databases">
        <title>Transcriptome Assembly of Anthurium amnicola.</title>
        <authorList>
            <person name="Suzuki J."/>
        </authorList>
    </citation>
    <scope>NUCLEOTIDE SEQUENCE</scope>
</reference>
<feature type="region of interest" description="Disordered" evidence="4">
    <location>
        <begin position="352"/>
        <end position="399"/>
    </location>
</feature>
<evidence type="ECO:0000256" key="3">
    <source>
        <dbReference type="ARBA" id="ARBA00023163"/>
    </source>
</evidence>
<protein>
    <submittedName>
        <fullName evidence="5">Uncharacterized protein</fullName>
    </submittedName>
</protein>
<keyword evidence="1" id="KW-0678">Repressor</keyword>
<dbReference type="EMBL" id="GDJX01006542">
    <property type="protein sequence ID" value="JAT61394.1"/>
    <property type="molecule type" value="Transcribed_RNA"/>
</dbReference>
<evidence type="ECO:0000256" key="2">
    <source>
        <dbReference type="ARBA" id="ARBA00023015"/>
    </source>
</evidence>
<gene>
    <name evidence="5" type="ORF">g.64439</name>
</gene>
<dbReference type="GO" id="GO:0003700">
    <property type="term" value="F:DNA-binding transcription factor activity"/>
    <property type="evidence" value="ECO:0007669"/>
    <property type="project" value="InterPro"/>
</dbReference>
<keyword evidence="3" id="KW-0804">Transcription</keyword>
<dbReference type="InterPro" id="IPR040356">
    <property type="entry name" value="SPEAR"/>
</dbReference>
<evidence type="ECO:0000313" key="5">
    <source>
        <dbReference type="EMBL" id="JAT61394.1"/>
    </source>
</evidence>
<feature type="region of interest" description="Disordered" evidence="4">
    <location>
        <begin position="59"/>
        <end position="107"/>
    </location>
</feature>